<gene>
    <name evidence="10" type="primary">LOC106553806</name>
</gene>
<keyword evidence="3" id="KW-0808">Transferase</keyword>
<feature type="region of interest" description="Disordered" evidence="7">
    <location>
        <begin position="179"/>
        <end position="247"/>
    </location>
</feature>
<evidence type="ECO:0000256" key="2">
    <source>
        <dbReference type="ARBA" id="ARBA00022603"/>
    </source>
</evidence>
<dbReference type="GO" id="GO:0032259">
    <property type="term" value="P:methylation"/>
    <property type="evidence" value="ECO:0007669"/>
    <property type="project" value="UniProtKB-KW"/>
</dbReference>
<dbReference type="AlphaFoldDB" id="A0A6I9YV20"/>
<accession>A0A6I9YV20</accession>
<feature type="domain" description="COMPASS complex Set1 subunit N-SET" evidence="8">
    <location>
        <begin position="487"/>
        <end position="625"/>
    </location>
</feature>
<evidence type="ECO:0000259" key="8">
    <source>
        <dbReference type="SMART" id="SM01291"/>
    </source>
</evidence>
<dbReference type="SMART" id="SM01291">
    <property type="entry name" value="N-SET"/>
    <property type="match status" value="1"/>
</dbReference>
<organism evidence="9 10">
    <name type="scientific">Thamnophis sirtalis</name>
    <dbReference type="NCBI Taxonomy" id="35019"/>
    <lineage>
        <taxon>Eukaryota</taxon>
        <taxon>Metazoa</taxon>
        <taxon>Chordata</taxon>
        <taxon>Craniata</taxon>
        <taxon>Vertebrata</taxon>
        <taxon>Euteleostomi</taxon>
        <taxon>Lepidosauria</taxon>
        <taxon>Squamata</taxon>
        <taxon>Bifurcata</taxon>
        <taxon>Unidentata</taxon>
        <taxon>Episquamata</taxon>
        <taxon>Toxicofera</taxon>
        <taxon>Serpentes</taxon>
        <taxon>Colubroidea</taxon>
        <taxon>Colubridae</taxon>
        <taxon>Natricinae</taxon>
        <taxon>Thamnophis</taxon>
    </lineage>
</organism>
<feature type="compositionally biased region" description="Acidic residues" evidence="7">
    <location>
        <begin position="7"/>
        <end position="18"/>
    </location>
</feature>
<dbReference type="PANTHER" id="PTHR45814">
    <property type="entry name" value="HISTONE-LYSINE N-METHYLTRANSFERASE SETD1"/>
    <property type="match status" value="1"/>
</dbReference>
<feature type="compositionally biased region" description="Polar residues" evidence="7">
    <location>
        <begin position="19"/>
        <end position="28"/>
    </location>
</feature>
<reference evidence="10" key="1">
    <citation type="submission" date="2025-08" db="UniProtKB">
        <authorList>
            <consortium name="RefSeq"/>
        </authorList>
    </citation>
    <scope>IDENTIFICATION</scope>
</reference>
<dbReference type="GeneID" id="106553806"/>
<keyword evidence="4" id="KW-0949">S-adenosyl-L-methionine</keyword>
<dbReference type="InterPro" id="IPR024657">
    <property type="entry name" value="COMPASS_Set1_N-SET"/>
</dbReference>
<dbReference type="RefSeq" id="XP_013927849.1">
    <property type="nucleotide sequence ID" value="XM_014072374.1"/>
</dbReference>
<evidence type="ECO:0000256" key="6">
    <source>
        <dbReference type="ARBA" id="ARBA00023242"/>
    </source>
</evidence>
<keyword evidence="2" id="KW-0489">Methyltransferase</keyword>
<dbReference type="Proteomes" id="UP000504617">
    <property type="component" value="Unplaced"/>
</dbReference>
<comment type="subcellular location">
    <subcellularLocation>
        <location evidence="1">Nucleus</location>
    </subcellularLocation>
</comment>
<proteinExistence type="predicted"/>
<protein>
    <submittedName>
        <fullName evidence="10">Histone-lysine N-methyltransferase SETD1A-like</fullName>
    </submittedName>
</protein>
<keyword evidence="6" id="KW-0539">Nucleus</keyword>
<keyword evidence="5" id="KW-0156">Chromatin regulator</keyword>
<keyword evidence="9" id="KW-1185">Reference proteome</keyword>
<feature type="region of interest" description="Disordered" evidence="7">
    <location>
        <begin position="383"/>
        <end position="482"/>
    </location>
</feature>
<feature type="compositionally biased region" description="Basic residues" evidence="7">
    <location>
        <begin position="462"/>
        <end position="472"/>
    </location>
</feature>
<dbReference type="KEGG" id="tsr:106553806"/>
<evidence type="ECO:0000313" key="9">
    <source>
        <dbReference type="Proteomes" id="UP000504617"/>
    </source>
</evidence>
<feature type="compositionally biased region" description="Basic and acidic residues" evidence="7">
    <location>
        <begin position="233"/>
        <end position="247"/>
    </location>
</feature>
<evidence type="ECO:0000256" key="1">
    <source>
        <dbReference type="ARBA" id="ARBA00004123"/>
    </source>
</evidence>
<evidence type="ECO:0000256" key="7">
    <source>
        <dbReference type="SAM" id="MobiDB-lite"/>
    </source>
</evidence>
<evidence type="ECO:0000313" key="10">
    <source>
        <dbReference type="RefSeq" id="XP_013927849.1"/>
    </source>
</evidence>
<dbReference type="GO" id="GO:0042800">
    <property type="term" value="F:histone H3K4 methyltransferase activity"/>
    <property type="evidence" value="ECO:0007669"/>
    <property type="project" value="InterPro"/>
</dbReference>
<dbReference type="OrthoDB" id="308383at2759"/>
<name>A0A6I9YV20_9SAUR</name>
<evidence type="ECO:0000256" key="5">
    <source>
        <dbReference type="ARBA" id="ARBA00022853"/>
    </source>
</evidence>
<dbReference type="Pfam" id="PF11764">
    <property type="entry name" value="N-SET"/>
    <property type="match status" value="1"/>
</dbReference>
<evidence type="ECO:0000256" key="3">
    <source>
        <dbReference type="ARBA" id="ARBA00022679"/>
    </source>
</evidence>
<feature type="compositionally biased region" description="Basic and acidic residues" evidence="7">
    <location>
        <begin position="74"/>
        <end position="93"/>
    </location>
</feature>
<dbReference type="GO" id="GO:0048188">
    <property type="term" value="C:Set1C/COMPASS complex"/>
    <property type="evidence" value="ECO:0007669"/>
    <property type="project" value="TreeGrafter"/>
</dbReference>
<feature type="region of interest" description="Disordered" evidence="7">
    <location>
        <begin position="1"/>
        <end position="42"/>
    </location>
</feature>
<evidence type="ECO:0000256" key="4">
    <source>
        <dbReference type="ARBA" id="ARBA00022691"/>
    </source>
</evidence>
<feature type="region of interest" description="Disordered" evidence="7">
    <location>
        <begin position="60"/>
        <end position="149"/>
    </location>
</feature>
<feature type="compositionally biased region" description="Acidic residues" evidence="7">
    <location>
        <begin position="437"/>
        <end position="456"/>
    </location>
</feature>
<dbReference type="PANTHER" id="PTHR45814:SF3">
    <property type="entry name" value="HISTONE-LYSINE N-METHYLTRANSFERASE SETD1A"/>
    <property type="match status" value="1"/>
</dbReference>
<dbReference type="InterPro" id="IPR044570">
    <property type="entry name" value="Set1-like"/>
</dbReference>
<sequence length="637" mass="71047">MLSTSSSDDDDDDKEDDSATNIHQSESLGCTEERIWPGTDIEMGKKKSEAALLQGHVVEEKPAPQNVTLLVPSIEEKGVWAAPEERKRQEDRPSSPIPLLPPPKKRRKTVSFSAPGEDEGTLDKPLESAPLGLLAPPPPPPVPTEEAQSPLVPVEPMLPPQVSLTSDAPVPVICPLPPTASPVKLVAPPSRRREPPKASQRTISNLPADHASLVKCWSEDMPTGRSRNRSRSRSSEHLRVPQPPEEDRLLIREQMGASSLLELANQPDLAVLADVALKMPAVAGREDLEETSDVSQEPKHLLLLPVLSLEVSSIFMEHNYTMAVRAAPVTVSRKHDEAMLLGSADLLQMDIYNEHIGEVLEAPEEIVADASEVRTESEVGDFVALAPPPPQSLEKPKVTAVPEQPPPQKKPPHGLKEEAVKDPGALLFGPESLFPSESEEEEEEEEDDESLDSSDEGEIRRRSLRSHSHKHTPAQPPLPSPVYETRSEFEQMTILYDIWNSGLDFEDMKYLRLMYERLLHEDNSTDWLNDTHWVQHTITNIANPKRKRKSSDLREHQTGCARSEGYYHISKKEKDKYLDMCPVTVQQLDPTDTQGTNRILSERRSEQRRLLSAIGTSAILDSDLLKLNQLKVLKRFY</sequence>